<dbReference type="EMBL" id="CP001287">
    <property type="protein sequence ID" value="ACK65191.1"/>
    <property type="molecule type" value="Genomic_DNA"/>
</dbReference>
<keyword evidence="1" id="KW-0472">Membrane</keyword>
<dbReference type="STRING" id="41431.PCC8801_1120"/>
<feature type="transmembrane region" description="Helical" evidence="1">
    <location>
        <begin position="55"/>
        <end position="73"/>
    </location>
</feature>
<dbReference type="RefSeq" id="WP_012594465.1">
    <property type="nucleotide sequence ID" value="NC_011726.1"/>
</dbReference>
<dbReference type="AlphaFoldDB" id="B7K255"/>
<evidence type="ECO:0000256" key="1">
    <source>
        <dbReference type="SAM" id="Phobius"/>
    </source>
</evidence>
<dbReference type="OrthoDB" id="573258at2"/>
<accession>B7K255</accession>
<dbReference type="Proteomes" id="UP000008204">
    <property type="component" value="Chromosome"/>
</dbReference>
<keyword evidence="1" id="KW-1133">Transmembrane helix</keyword>
<gene>
    <name evidence="2" type="ordered locus">PCC8801_1120</name>
</gene>
<organism evidence="2 3">
    <name type="scientific">Rippkaea orientalis (strain PCC 8801 / RF-1)</name>
    <name type="common">Cyanothece sp. (strain PCC 8801)</name>
    <dbReference type="NCBI Taxonomy" id="41431"/>
    <lineage>
        <taxon>Bacteria</taxon>
        <taxon>Bacillati</taxon>
        <taxon>Cyanobacteriota</taxon>
        <taxon>Cyanophyceae</taxon>
        <taxon>Oscillatoriophycideae</taxon>
        <taxon>Chroococcales</taxon>
        <taxon>Aphanothecaceae</taxon>
        <taxon>Rippkaea</taxon>
        <taxon>Rippkaea orientalis</taxon>
    </lineage>
</organism>
<feature type="transmembrane region" description="Helical" evidence="1">
    <location>
        <begin position="12"/>
        <end position="35"/>
    </location>
</feature>
<keyword evidence="3" id="KW-1185">Reference proteome</keyword>
<dbReference type="eggNOG" id="ENOG50330GI">
    <property type="taxonomic scope" value="Bacteria"/>
</dbReference>
<evidence type="ECO:0000313" key="3">
    <source>
        <dbReference type="Proteomes" id="UP000008204"/>
    </source>
</evidence>
<sequence length="102" mass="11980">MTFLRSRTFYFTLIKILSTILILGAIVWELLNLYFNLIELNNLHRFELIFWGERCAVFIHFIEGIIAGYWAFLSQKNPIKYGVYTFLVGTVGLLELKSKQLN</sequence>
<dbReference type="KEGG" id="cyp:PCC8801_1120"/>
<keyword evidence="1" id="KW-0812">Transmembrane</keyword>
<proteinExistence type="predicted"/>
<dbReference type="HOGENOM" id="CLU_165994_0_0_3"/>
<reference evidence="3" key="1">
    <citation type="journal article" date="2011" name="MBio">
        <title>Novel metabolic attributes of the genus Cyanothece, comprising a group of unicellular nitrogen-fixing Cyanobacteria.</title>
        <authorList>
            <person name="Bandyopadhyay A."/>
            <person name="Elvitigala T."/>
            <person name="Welsh E."/>
            <person name="Stockel J."/>
            <person name="Liberton M."/>
            <person name="Min H."/>
            <person name="Sherman L.A."/>
            <person name="Pakrasi H.B."/>
        </authorList>
    </citation>
    <scope>NUCLEOTIDE SEQUENCE [LARGE SCALE GENOMIC DNA]</scope>
    <source>
        <strain evidence="3">PCC 8801</strain>
    </source>
</reference>
<protein>
    <submittedName>
        <fullName evidence="2">Uncharacterized protein</fullName>
    </submittedName>
</protein>
<evidence type="ECO:0000313" key="2">
    <source>
        <dbReference type="EMBL" id="ACK65191.1"/>
    </source>
</evidence>
<name>B7K255_RIPO1</name>